<comment type="similarity">
    <text evidence="1">Belongs to the peptidase S33 family.</text>
</comment>
<dbReference type="Pfam" id="PF08386">
    <property type="entry name" value="Abhydrolase_4"/>
    <property type="match status" value="1"/>
</dbReference>
<feature type="domain" description="Peptidase S33 tripeptidyl aminopeptidase-like C-terminal" evidence="4">
    <location>
        <begin position="404"/>
        <end position="499"/>
    </location>
</feature>
<evidence type="ECO:0000256" key="3">
    <source>
        <dbReference type="SAM" id="SignalP"/>
    </source>
</evidence>
<sequence length="503" mass="53688">MVGSVTLALNVLITTTAARSLPPRDAPSAHNATSPASSTLVWSDCSAIYGAGFTCANYTVPTDWAVPNGDQIMIGMNRFQSNTTGFAKKESLYLNPGGPGGIATSDLTVAAASFSHEVTSKYDLIAVDPRGLGLSTPIQCDTDLWNERLSYFPKTEAEFDRMVQHNIALGKSCLELTGNLLFHVDTLSIARDFEAVRIANGDDKFNFVGFSYGSQIAYQYAQLFPGSFGKLVGDGITNHAESETGSLVTGVQTYEDSFVRFATWAGTSNESALFGQDVLSLWDQLLVKLTETPLSVGSGPGHLDNITNEEFLFNFPEALISKEAGTGPGWAAVSEALALAFAGNGSGLASFAPAVVDGEIAANSGPFSYLAVGCLDWTYHSTTLADILYKQKLMTTWAPHTQGATQNYGYQTQCIGWPAPVINPPEQIELHTDIPILLVQSTHDPECSYTWAVELQAQLPSSVLLLREGDGHTSYLLGGETAAAVNAYLINGTLPAHNTVLQS</sequence>
<dbReference type="PANTHER" id="PTHR43248">
    <property type="entry name" value="2-SUCCINYL-6-HYDROXY-2,4-CYCLOHEXADIENE-1-CARBOXYLATE SYNTHASE"/>
    <property type="match status" value="1"/>
</dbReference>
<dbReference type="Gene3D" id="3.40.50.1820">
    <property type="entry name" value="alpha/beta hydrolase"/>
    <property type="match status" value="1"/>
</dbReference>
<evidence type="ECO:0000256" key="2">
    <source>
        <dbReference type="ARBA" id="ARBA00022801"/>
    </source>
</evidence>
<dbReference type="EMBL" id="JAUTXT010000013">
    <property type="protein sequence ID" value="KAK3675838.1"/>
    <property type="molecule type" value="Genomic_DNA"/>
</dbReference>
<proteinExistence type="inferred from homology"/>
<reference evidence="5" key="1">
    <citation type="submission" date="2023-07" db="EMBL/GenBank/DDBJ databases">
        <title>Black Yeasts Isolated from many extreme environments.</title>
        <authorList>
            <person name="Coleine C."/>
            <person name="Stajich J.E."/>
            <person name="Selbmann L."/>
        </authorList>
    </citation>
    <scope>NUCLEOTIDE SEQUENCE</scope>
    <source>
        <strain evidence="5">CCFEE 5485</strain>
    </source>
</reference>
<gene>
    <name evidence="5" type="ORF">LTR78_004479</name>
</gene>
<dbReference type="PANTHER" id="PTHR43248:SF30">
    <property type="entry name" value="AB HYDROLASE-1 DOMAIN-CONTAINING PROTEIN"/>
    <property type="match status" value="1"/>
</dbReference>
<dbReference type="Proteomes" id="UP001274830">
    <property type="component" value="Unassembled WGS sequence"/>
</dbReference>
<feature type="signal peptide" evidence="3">
    <location>
        <begin position="1"/>
        <end position="18"/>
    </location>
</feature>
<dbReference type="InterPro" id="IPR013595">
    <property type="entry name" value="Pept_S33_TAP-like_C"/>
</dbReference>
<dbReference type="SUPFAM" id="SSF53474">
    <property type="entry name" value="alpha/beta-Hydrolases"/>
    <property type="match status" value="1"/>
</dbReference>
<dbReference type="InterPro" id="IPR029058">
    <property type="entry name" value="AB_hydrolase_fold"/>
</dbReference>
<name>A0AAE0WQ54_9PEZI</name>
<comment type="caution">
    <text evidence="5">The sequence shown here is derived from an EMBL/GenBank/DDBJ whole genome shotgun (WGS) entry which is preliminary data.</text>
</comment>
<protein>
    <recommendedName>
        <fullName evidence="4">Peptidase S33 tripeptidyl aminopeptidase-like C-terminal domain-containing protein</fullName>
    </recommendedName>
</protein>
<accession>A0AAE0WQ54</accession>
<dbReference type="GO" id="GO:0016787">
    <property type="term" value="F:hydrolase activity"/>
    <property type="evidence" value="ECO:0007669"/>
    <property type="project" value="UniProtKB-KW"/>
</dbReference>
<keyword evidence="6" id="KW-1185">Reference proteome</keyword>
<keyword evidence="3" id="KW-0732">Signal</keyword>
<evidence type="ECO:0000256" key="1">
    <source>
        <dbReference type="ARBA" id="ARBA00010088"/>
    </source>
</evidence>
<organism evidence="5 6">
    <name type="scientific">Recurvomyces mirabilis</name>
    <dbReference type="NCBI Taxonomy" id="574656"/>
    <lineage>
        <taxon>Eukaryota</taxon>
        <taxon>Fungi</taxon>
        <taxon>Dikarya</taxon>
        <taxon>Ascomycota</taxon>
        <taxon>Pezizomycotina</taxon>
        <taxon>Dothideomycetes</taxon>
        <taxon>Dothideomycetidae</taxon>
        <taxon>Mycosphaerellales</taxon>
        <taxon>Teratosphaeriaceae</taxon>
        <taxon>Recurvomyces</taxon>
    </lineage>
</organism>
<evidence type="ECO:0000259" key="4">
    <source>
        <dbReference type="Pfam" id="PF08386"/>
    </source>
</evidence>
<keyword evidence="2" id="KW-0378">Hydrolase</keyword>
<evidence type="ECO:0000313" key="6">
    <source>
        <dbReference type="Proteomes" id="UP001274830"/>
    </source>
</evidence>
<dbReference type="InterPro" id="IPR051601">
    <property type="entry name" value="Serine_prot/Carboxylest_S33"/>
</dbReference>
<dbReference type="AlphaFoldDB" id="A0AAE0WQ54"/>
<feature type="chain" id="PRO_5042238201" description="Peptidase S33 tripeptidyl aminopeptidase-like C-terminal domain-containing protein" evidence="3">
    <location>
        <begin position="19"/>
        <end position="503"/>
    </location>
</feature>
<evidence type="ECO:0000313" key="5">
    <source>
        <dbReference type="EMBL" id="KAK3675838.1"/>
    </source>
</evidence>